<dbReference type="InterPro" id="IPR016181">
    <property type="entry name" value="Acyl_CoA_acyltransferase"/>
</dbReference>
<evidence type="ECO:0000259" key="1">
    <source>
        <dbReference type="PROSITE" id="PS51186"/>
    </source>
</evidence>
<dbReference type="Proteomes" id="UP000502996">
    <property type="component" value="Chromosome"/>
</dbReference>
<reference evidence="2 3" key="1">
    <citation type="submission" date="2020-02" db="EMBL/GenBank/DDBJ databases">
        <title>Full genome sequence of Nocardioides sp. R-3366.</title>
        <authorList>
            <person name="Im W.-T."/>
        </authorList>
    </citation>
    <scope>NUCLEOTIDE SEQUENCE [LARGE SCALE GENOMIC DNA]</scope>
    <source>
        <strain evidence="2 3">R-3366</strain>
    </source>
</reference>
<dbReference type="PROSITE" id="PS51186">
    <property type="entry name" value="GNAT"/>
    <property type="match status" value="1"/>
</dbReference>
<keyword evidence="2" id="KW-0808">Transferase</keyword>
<evidence type="ECO:0000313" key="2">
    <source>
        <dbReference type="EMBL" id="QIG44166.1"/>
    </source>
</evidence>
<dbReference type="RefSeq" id="WP_165235083.1">
    <property type="nucleotide sequence ID" value="NZ_CP049257.1"/>
</dbReference>
<accession>A0A6G6WG30</accession>
<protein>
    <submittedName>
        <fullName evidence="2">GNAT family N-acetyltransferase</fullName>
    </submittedName>
</protein>
<keyword evidence="3" id="KW-1185">Reference proteome</keyword>
<dbReference type="Gene3D" id="3.40.630.30">
    <property type="match status" value="1"/>
</dbReference>
<dbReference type="AlphaFoldDB" id="A0A6G6WG30"/>
<dbReference type="Pfam" id="PF13302">
    <property type="entry name" value="Acetyltransf_3"/>
    <property type="match status" value="1"/>
</dbReference>
<dbReference type="PANTHER" id="PTHR39173">
    <property type="entry name" value="ACETYLTRANSFERASE"/>
    <property type="match status" value="1"/>
</dbReference>
<dbReference type="InterPro" id="IPR000182">
    <property type="entry name" value="GNAT_dom"/>
</dbReference>
<dbReference type="PANTHER" id="PTHR39173:SF1">
    <property type="entry name" value="ACETYLTRANSFERASE"/>
    <property type="match status" value="1"/>
</dbReference>
<organism evidence="2 3">
    <name type="scientific">Nocardioides anomalus</name>
    <dbReference type="NCBI Taxonomy" id="2712223"/>
    <lineage>
        <taxon>Bacteria</taxon>
        <taxon>Bacillati</taxon>
        <taxon>Actinomycetota</taxon>
        <taxon>Actinomycetes</taxon>
        <taxon>Propionibacteriales</taxon>
        <taxon>Nocardioidaceae</taxon>
        <taxon>Nocardioides</taxon>
    </lineage>
</organism>
<gene>
    <name evidence="2" type="ORF">G5V58_16545</name>
</gene>
<dbReference type="GO" id="GO:0016747">
    <property type="term" value="F:acyltransferase activity, transferring groups other than amino-acyl groups"/>
    <property type="evidence" value="ECO:0007669"/>
    <property type="project" value="InterPro"/>
</dbReference>
<name>A0A6G6WG30_9ACTN</name>
<dbReference type="EMBL" id="CP049257">
    <property type="protein sequence ID" value="QIG44166.1"/>
    <property type="molecule type" value="Genomic_DNA"/>
</dbReference>
<dbReference type="KEGG" id="nano:G5V58_16545"/>
<proteinExistence type="predicted"/>
<sequence length="173" mass="18868">MVELVRPSVGLHAAFVDCVREWGPGEHEDGFGLVEGDEVESPEWFASYVEEITRLSHLRGTPCPPQPHATWGWMVEDGRLLGSIVLRHVYDDRLGHIAYGVRPSARRRGLASWATTLMLSEARVALGLSEVLIPCLADNAASAATIESVGGVLEGIRPNAEGVLSRRYWVPTG</sequence>
<dbReference type="SUPFAM" id="SSF55729">
    <property type="entry name" value="Acyl-CoA N-acyltransferases (Nat)"/>
    <property type="match status" value="1"/>
</dbReference>
<evidence type="ECO:0000313" key="3">
    <source>
        <dbReference type="Proteomes" id="UP000502996"/>
    </source>
</evidence>
<feature type="domain" description="N-acetyltransferase" evidence="1">
    <location>
        <begin position="17"/>
        <end position="171"/>
    </location>
</feature>